<evidence type="ECO:0008006" key="4">
    <source>
        <dbReference type="Google" id="ProtNLM"/>
    </source>
</evidence>
<organism evidence="2 3">
    <name type="scientific">Desulfofundulus australicus DSM 11792</name>
    <dbReference type="NCBI Taxonomy" id="1121425"/>
    <lineage>
        <taxon>Bacteria</taxon>
        <taxon>Bacillati</taxon>
        <taxon>Bacillota</taxon>
        <taxon>Clostridia</taxon>
        <taxon>Eubacteriales</taxon>
        <taxon>Peptococcaceae</taxon>
        <taxon>Desulfofundulus</taxon>
    </lineage>
</organism>
<accession>A0A1M4Y8U6</accession>
<reference evidence="3" key="1">
    <citation type="submission" date="2016-11" db="EMBL/GenBank/DDBJ databases">
        <authorList>
            <person name="Varghese N."/>
            <person name="Submissions S."/>
        </authorList>
    </citation>
    <scope>NUCLEOTIDE SEQUENCE [LARGE SCALE GENOMIC DNA]</scope>
    <source>
        <strain evidence="3">DSM 11792</strain>
    </source>
</reference>
<proteinExistence type="predicted"/>
<evidence type="ECO:0000313" key="3">
    <source>
        <dbReference type="Proteomes" id="UP000184196"/>
    </source>
</evidence>
<keyword evidence="1" id="KW-0472">Membrane</keyword>
<evidence type="ECO:0000313" key="2">
    <source>
        <dbReference type="EMBL" id="SHF02128.1"/>
    </source>
</evidence>
<evidence type="ECO:0000256" key="1">
    <source>
        <dbReference type="SAM" id="Phobius"/>
    </source>
</evidence>
<keyword evidence="1" id="KW-0812">Transmembrane</keyword>
<dbReference type="AlphaFoldDB" id="A0A1M4Y8U6"/>
<dbReference type="EMBL" id="FQUW01000013">
    <property type="protein sequence ID" value="SHF02128.1"/>
    <property type="molecule type" value="Genomic_DNA"/>
</dbReference>
<gene>
    <name evidence="2" type="ORF">SAMN02745218_01285</name>
</gene>
<dbReference type="Proteomes" id="UP000184196">
    <property type="component" value="Unassembled WGS sequence"/>
</dbReference>
<name>A0A1M4Y8U6_9FIRM</name>
<feature type="transmembrane region" description="Helical" evidence="1">
    <location>
        <begin position="6"/>
        <end position="24"/>
    </location>
</feature>
<sequence length="64" mass="7294">MRMSFWRGIIAGSVLGAVIGILMAPPQRKPEQRNIFRIARSARRGSRTQRILRGVTSRVTDMIR</sequence>
<keyword evidence="3" id="KW-1185">Reference proteome</keyword>
<protein>
    <recommendedName>
        <fullName evidence="4">YtxH-like protein</fullName>
    </recommendedName>
</protein>
<keyword evidence="1" id="KW-1133">Transmembrane helix</keyword>